<gene>
    <name evidence="1" type="ORF">AVEN_3358_1</name>
</gene>
<name>A0A4Y2FQ08_ARAVE</name>
<comment type="caution">
    <text evidence="1">The sequence shown here is derived from an EMBL/GenBank/DDBJ whole genome shotgun (WGS) entry which is preliminary data.</text>
</comment>
<reference evidence="1 2" key="1">
    <citation type="journal article" date="2019" name="Sci. Rep.">
        <title>Orb-weaving spider Araneus ventricosus genome elucidates the spidroin gene catalogue.</title>
        <authorList>
            <person name="Kono N."/>
            <person name="Nakamura H."/>
            <person name="Ohtoshi R."/>
            <person name="Moran D.A.P."/>
            <person name="Shinohara A."/>
            <person name="Yoshida Y."/>
            <person name="Fujiwara M."/>
            <person name="Mori M."/>
            <person name="Tomita M."/>
            <person name="Arakawa K."/>
        </authorList>
    </citation>
    <scope>NUCLEOTIDE SEQUENCE [LARGE SCALE GENOMIC DNA]</scope>
</reference>
<dbReference type="EMBL" id="BGPR01000998">
    <property type="protein sequence ID" value="GBM42555.1"/>
    <property type="molecule type" value="Genomic_DNA"/>
</dbReference>
<evidence type="ECO:0000313" key="1">
    <source>
        <dbReference type="EMBL" id="GBM42555.1"/>
    </source>
</evidence>
<protein>
    <submittedName>
        <fullName evidence="1">Uncharacterized protein</fullName>
    </submittedName>
</protein>
<keyword evidence="2" id="KW-1185">Reference proteome</keyword>
<organism evidence="1 2">
    <name type="scientific">Araneus ventricosus</name>
    <name type="common">Orbweaver spider</name>
    <name type="synonym">Epeira ventricosa</name>
    <dbReference type="NCBI Taxonomy" id="182803"/>
    <lineage>
        <taxon>Eukaryota</taxon>
        <taxon>Metazoa</taxon>
        <taxon>Ecdysozoa</taxon>
        <taxon>Arthropoda</taxon>
        <taxon>Chelicerata</taxon>
        <taxon>Arachnida</taxon>
        <taxon>Araneae</taxon>
        <taxon>Araneomorphae</taxon>
        <taxon>Entelegynae</taxon>
        <taxon>Araneoidea</taxon>
        <taxon>Araneidae</taxon>
        <taxon>Araneus</taxon>
    </lineage>
</organism>
<dbReference type="AlphaFoldDB" id="A0A4Y2FQ08"/>
<proteinExistence type="predicted"/>
<dbReference type="Proteomes" id="UP000499080">
    <property type="component" value="Unassembled WGS sequence"/>
</dbReference>
<evidence type="ECO:0000313" key="2">
    <source>
        <dbReference type="Proteomes" id="UP000499080"/>
    </source>
</evidence>
<accession>A0A4Y2FQ08</accession>
<sequence>MVLIPYGLAYLAKSISQGLIIWGGVEFDIICWPKRPWSSNVYRPDLAPIYEGRLSSWRTFKGSWSTFVFRLEKNIQQPASPIAGSNWLLKRTLVYQFLNKTAA</sequence>